<dbReference type="PANTHER" id="PTHR35042:SF1">
    <property type="entry name" value="DUF1772-DOMAIN-CONTAINING PROTEIN"/>
    <property type="match status" value="1"/>
</dbReference>
<reference evidence="8" key="1">
    <citation type="journal article" date="2012" name="MBio">
        <title>Comparative genome analysis of Trichophyton rubrum and related dermatophytes reveals candidate genes involved in infection.</title>
        <authorList>
            <person name="Martinez D.A."/>
            <person name="Oliver B.G."/>
            <person name="Graeser Y."/>
            <person name="Goldberg J.M."/>
            <person name="Li W."/>
            <person name="Martinez-Rossi N.M."/>
            <person name="Monod M."/>
            <person name="Shelest E."/>
            <person name="Barton R.C."/>
            <person name="Birch E."/>
            <person name="Brakhage A.A."/>
            <person name="Chen Z."/>
            <person name="Gurr S.J."/>
            <person name="Heiman D."/>
            <person name="Heitman J."/>
            <person name="Kosti I."/>
            <person name="Rossi A."/>
            <person name="Saif S."/>
            <person name="Samalova M."/>
            <person name="Saunders C.W."/>
            <person name="Shea T."/>
            <person name="Summerbell R.C."/>
            <person name="Xu J."/>
            <person name="Young S."/>
            <person name="Zeng Q."/>
            <person name="Birren B.W."/>
            <person name="Cuomo C.A."/>
            <person name="White T.C."/>
        </authorList>
    </citation>
    <scope>NUCLEOTIDE SEQUENCE [LARGE SCALE GENOMIC DNA]</scope>
    <source>
        <strain evidence="8">ATCC MYA-4605 / CBS 113480</strain>
    </source>
</reference>
<keyword evidence="2 6" id="KW-0812">Transmembrane</keyword>
<dbReference type="EMBL" id="DS995705">
    <property type="protein sequence ID" value="EEQ33058.1"/>
    <property type="molecule type" value="Genomic_DNA"/>
</dbReference>
<evidence type="ECO:0000256" key="3">
    <source>
        <dbReference type="ARBA" id="ARBA00022989"/>
    </source>
</evidence>
<evidence type="ECO:0008006" key="9">
    <source>
        <dbReference type="Google" id="ProtNLM"/>
    </source>
</evidence>
<evidence type="ECO:0000256" key="4">
    <source>
        <dbReference type="ARBA" id="ARBA00023136"/>
    </source>
</evidence>
<dbReference type="Proteomes" id="UP000002035">
    <property type="component" value="Unassembled WGS sequence"/>
</dbReference>
<protein>
    <recommendedName>
        <fullName evidence="9">DUF1772-domain-containing protein</fullName>
    </recommendedName>
</protein>
<evidence type="ECO:0000256" key="5">
    <source>
        <dbReference type="ARBA" id="ARBA00034313"/>
    </source>
</evidence>
<dbReference type="GeneID" id="9224297"/>
<evidence type="ECO:0000256" key="6">
    <source>
        <dbReference type="SAM" id="Phobius"/>
    </source>
</evidence>
<feature type="transmembrane region" description="Helical" evidence="6">
    <location>
        <begin position="75"/>
        <end position="94"/>
    </location>
</feature>
<dbReference type="AlphaFoldDB" id="C5FT55"/>
<dbReference type="VEuPathDB" id="FungiDB:MCYG_05877"/>
<dbReference type="InterPro" id="IPR013901">
    <property type="entry name" value="Anthrone_oxy"/>
</dbReference>
<gene>
    <name evidence="7" type="ORF">MCYG_05877</name>
</gene>
<dbReference type="PANTHER" id="PTHR35042">
    <property type="entry name" value="ANTHRONE OXYGENASE ENCC"/>
    <property type="match status" value="1"/>
</dbReference>
<organism evidence="7 8">
    <name type="scientific">Arthroderma otae (strain ATCC MYA-4605 / CBS 113480)</name>
    <name type="common">Microsporum canis</name>
    <dbReference type="NCBI Taxonomy" id="554155"/>
    <lineage>
        <taxon>Eukaryota</taxon>
        <taxon>Fungi</taxon>
        <taxon>Dikarya</taxon>
        <taxon>Ascomycota</taxon>
        <taxon>Pezizomycotina</taxon>
        <taxon>Eurotiomycetes</taxon>
        <taxon>Eurotiomycetidae</taxon>
        <taxon>Onygenales</taxon>
        <taxon>Arthrodermataceae</taxon>
        <taxon>Microsporum</taxon>
    </lineage>
</organism>
<dbReference type="GO" id="GO:0016020">
    <property type="term" value="C:membrane"/>
    <property type="evidence" value="ECO:0007669"/>
    <property type="project" value="UniProtKB-SubCell"/>
</dbReference>
<comment type="subcellular location">
    <subcellularLocation>
        <location evidence="1">Membrane</location>
        <topology evidence="1">Multi-pass membrane protein</topology>
    </subcellularLocation>
</comment>
<dbReference type="HOGENOM" id="CLU_105974_1_1_1"/>
<dbReference type="RefSeq" id="XP_002846008.1">
    <property type="nucleotide sequence ID" value="XM_002845962.1"/>
</dbReference>
<dbReference type="OMA" id="HWSQLNL"/>
<keyword evidence="8" id="KW-1185">Reference proteome</keyword>
<keyword evidence="3 6" id="KW-1133">Transmembrane helix</keyword>
<sequence>MPDVSSCVRTAQVVGLTASGMMAGAIISYSTVLIPSITLPAGSGPASYDSNHKPGTPISHIATQWRHAYNIGKSSMPFCAIGAGSAYAYLAYVFRHETTLRVADVRTSNWYLLASGLVMSIIPYTLMVMSPTNNSLLSRAEVTDAEAMTGVSKAKEAASRASDSKATREDVEVLNWLKGWAELNVVRGLFPLAATLSALYATLY</sequence>
<evidence type="ECO:0000313" key="7">
    <source>
        <dbReference type="EMBL" id="EEQ33058.1"/>
    </source>
</evidence>
<dbReference type="Pfam" id="PF08592">
    <property type="entry name" value="Anthrone_oxy"/>
    <property type="match status" value="1"/>
</dbReference>
<dbReference type="eggNOG" id="ENOG502SF5R">
    <property type="taxonomic scope" value="Eukaryota"/>
</dbReference>
<name>C5FT55_ARTOC</name>
<accession>C5FT55</accession>
<evidence type="ECO:0000256" key="1">
    <source>
        <dbReference type="ARBA" id="ARBA00004141"/>
    </source>
</evidence>
<comment type="similarity">
    <text evidence="5">Belongs to the anthrone oxygenase family.</text>
</comment>
<proteinExistence type="inferred from homology"/>
<keyword evidence="4 6" id="KW-0472">Membrane</keyword>
<dbReference type="OrthoDB" id="5954308at2759"/>
<evidence type="ECO:0000313" key="8">
    <source>
        <dbReference type="Proteomes" id="UP000002035"/>
    </source>
</evidence>
<feature type="transmembrane region" description="Helical" evidence="6">
    <location>
        <begin position="110"/>
        <end position="129"/>
    </location>
</feature>
<evidence type="ECO:0000256" key="2">
    <source>
        <dbReference type="ARBA" id="ARBA00022692"/>
    </source>
</evidence>